<name>A0A2K2DPA1_BRADI</name>
<feature type="compositionally biased region" description="Low complexity" evidence="1">
    <location>
        <begin position="108"/>
        <end position="127"/>
    </location>
</feature>
<evidence type="ECO:0000313" key="4">
    <source>
        <dbReference type="Proteomes" id="UP000008810"/>
    </source>
</evidence>
<dbReference type="Gramene" id="PNT76103">
    <property type="protein sequence ID" value="PNT76103"/>
    <property type="gene ID" value="BRADI_1g44096v3"/>
</dbReference>
<organism evidence="2">
    <name type="scientific">Brachypodium distachyon</name>
    <name type="common">Purple false brome</name>
    <name type="synonym">Trachynia distachya</name>
    <dbReference type="NCBI Taxonomy" id="15368"/>
    <lineage>
        <taxon>Eukaryota</taxon>
        <taxon>Viridiplantae</taxon>
        <taxon>Streptophyta</taxon>
        <taxon>Embryophyta</taxon>
        <taxon>Tracheophyta</taxon>
        <taxon>Spermatophyta</taxon>
        <taxon>Magnoliopsida</taxon>
        <taxon>Liliopsida</taxon>
        <taxon>Poales</taxon>
        <taxon>Poaceae</taxon>
        <taxon>BOP clade</taxon>
        <taxon>Pooideae</taxon>
        <taxon>Stipodae</taxon>
        <taxon>Brachypodieae</taxon>
        <taxon>Brachypodium</taxon>
    </lineage>
</organism>
<feature type="region of interest" description="Disordered" evidence="1">
    <location>
        <begin position="29"/>
        <end position="163"/>
    </location>
</feature>
<dbReference type="EnsemblPlants" id="PNT76103">
    <property type="protein sequence ID" value="PNT76103"/>
    <property type="gene ID" value="BRADI_1g44096v3"/>
</dbReference>
<feature type="compositionally biased region" description="Polar residues" evidence="1">
    <location>
        <begin position="137"/>
        <end position="147"/>
    </location>
</feature>
<dbReference type="Proteomes" id="UP000008810">
    <property type="component" value="Chromosome 1"/>
</dbReference>
<protein>
    <submittedName>
        <fullName evidence="2 3">Uncharacterized protein</fullName>
    </submittedName>
</protein>
<evidence type="ECO:0000313" key="3">
    <source>
        <dbReference type="EnsemblPlants" id="PNT76103"/>
    </source>
</evidence>
<dbReference type="EMBL" id="CM000880">
    <property type="protein sequence ID" value="PNT76103.1"/>
    <property type="molecule type" value="Genomic_DNA"/>
</dbReference>
<feature type="non-terminal residue" evidence="2">
    <location>
        <position position="1"/>
    </location>
</feature>
<reference evidence="2 3" key="1">
    <citation type="journal article" date="2010" name="Nature">
        <title>Genome sequencing and analysis of the model grass Brachypodium distachyon.</title>
        <authorList>
            <consortium name="International Brachypodium Initiative"/>
        </authorList>
    </citation>
    <scope>NUCLEOTIDE SEQUENCE [LARGE SCALE GENOMIC DNA]</scope>
    <source>
        <strain evidence="2 3">Bd21</strain>
    </source>
</reference>
<evidence type="ECO:0000256" key="1">
    <source>
        <dbReference type="SAM" id="MobiDB-lite"/>
    </source>
</evidence>
<reference evidence="3" key="3">
    <citation type="submission" date="2018-08" db="UniProtKB">
        <authorList>
            <consortium name="EnsemblPlants"/>
        </authorList>
    </citation>
    <scope>IDENTIFICATION</scope>
    <source>
        <strain evidence="3">cv. Bd21</strain>
    </source>
</reference>
<dbReference type="AlphaFoldDB" id="A0A2K2DPA1"/>
<sequence>RTVFSFFSPHRSSLQRRLLLPFPCARHRLPRSYPRGPASAQPASRAPPPPSLPLKVPPPPTPAAHLYPARPPPPPPSVPEPPPPPPRCPTRPDCKTPPPADLRSRPVAADLRSRPAAAAIPDSPAISCSGHGRDTLGMSSPSNTGTTRIPFHDISNTNPKGNTPSLAAKARMKIALGVAYALQ</sequence>
<feature type="compositionally biased region" description="Pro residues" evidence="1">
    <location>
        <begin position="69"/>
        <end position="100"/>
    </location>
</feature>
<reference evidence="2" key="2">
    <citation type="submission" date="2017-06" db="EMBL/GenBank/DDBJ databases">
        <title>WGS assembly of Brachypodium distachyon.</title>
        <authorList>
            <consortium name="The International Brachypodium Initiative"/>
            <person name="Lucas S."/>
            <person name="Harmon-Smith M."/>
            <person name="Lail K."/>
            <person name="Tice H."/>
            <person name="Grimwood J."/>
            <person name="Bruce D."/>
            <person name="Barry K."/>
            <person name="Shu S."/>
            <person name="Lindquist E."/>
            <person name="Wang M."/>
            <person name="Pitluck S."/>
            <person name="Vogel J.P."/>
            <person name="Garvin D.F."/>
            <person name="Mockler T.C."/>
            <person name="Schmutz J."/>
            <person name="Rokhsar D."/>
            <person name="Bevan M.W."/>
        </authorList>
    </citation>
    <scope>NUCLEOTIDE SEQUENCE</scope>
    <source>
        <strain evidence="2">Bd21</strain>
    </source>
</reference>
<dbReference type="InParanoid" id="A0A2K2DPA1"/>
<feature type="compositionally biased region" description="Pro residues" evidence="1">
    <location>
        <begin position="45"/>
        <end position="62"/>
    </location>
</feature>
<proteinExistence type="predicted"/>
<keyword evidence="4" id="KW-1185">Reference proteome</keyword>
<gene>
    <name evidence="2" type="ORF">BRADI_1g44096v3</name>
</gene>
<accession>A0A2K2DPA1</accession>
<evidence type="ECO:0000313" key="2">
    <source>
        <dbReference type="EMBL" id="PNT76103.1"/>
    </source>
</evidence>
<feature type="compositionally biased region" description="Polar residues" evidence="1">
    <location>
        <begin position="154"/>
        <end position="163"/>
    </location>
</feature>